<dbReference type="eggNOG" id="KOG0867">
    <property type="taxonomic scope" value="Eukaryota"/>
</dbReference>
<evidence type="ECO:0000259" key="3">
    <source>
        <dbReference type="PROSITE" id="PS50404"/>
    </source>
</evidence>
<dbReference type="InParanoid" id="A0A067R2J2"/>
<dbReference type="InterPro" id="IPR040079">
    <property type="entry name" value="Glutathione_S-Trfase"/>
</dbReference>
<dbReference type="GO" id="GO:0004364">
    <property type="term" value="F:glutathione transferase activity"/>
    <property type="evidence" value="ECO:0007669"/>
    <property type="project" value="TreeGrafter"/>
</dbReference>
<dbReference type="InterPro" id="IPR036282">
    <property type="entry name" value="Glutathione-S-Trfase_C_sf"/>
</dbReference>
<dbReference type="AlphaFoldDB" id="A0A067R2J2"/>
<dbReference type="CDD" id="cd03045">
    <property type="entry name" value="GST_N_Delta_Epsilon"/>
    <property type="match status" value="1"/>
</dbReference>
<reference evidence="5 6" key="1">
    <citation type="journal article" date="2014" name="Nat. Commun.">
        <title>Molecular traces of alternative social organization in a termite genome.</title>
        <authorList>
            <person name="Terrapon N."/>
            <person name="Li C."/>
            <person name="Robertson H.M."/>
            <person name="Ji L."/>
            <person name="Meng X."/>
            <person name="Booth W."/>
            <person name="Chen Z."/>
            <person name="Childers C.P."/>
            <person name="Glastad K.M."/>
            <person name="Gokhale K."/>
            <person name="Gowin J."/>
            <person name="Gronenberg W."/>
            <person name="Hermansen R.A."/>
            <person name="Hu H."/>
            <person name="Hunt B.G."/>
            <person name="Huylmans A.K."/>
            <person name="Khalil S.M."/>
            <person name="Mitchell R.D."/>
            <person name="Munoz-Torres M.C."/>
            <person name="Mustard J.A."/>
            <person name="Pan H."/>
            <person name="Reese J.T."/>
            <person name="Scharf M.E."/>
            <person name="Sun F."/>
            <person name="Vogel H."/>
            <person name="Xiao J."/>
            <person name="Yang W."/>
            <person name="Yang Z."/>
            <person name="Yang Z."/>
            <person name="Zhou J."/>
            <person name="Zhu J."/>
            <person name="Brent C.S."/>
            <person name="Elsik C.G."/>
            <person name="Goodisman M.A."/>
            <person name="Liberles D.A."/>
            <person name="Roe R.M."/>
            <person name="Vargo E.L."/>
            <person name="Vilcinskas A."/>
            <person name="Wang J."/>
            <person name="Bornberg-Bauer E."/>
            <person name="Korb J."/>
            <person name="Zhang G."/>
            <person name="Liebig J."/>
        </authorList>
    </citation>
    <scope>NUCLEOTIDE SEQUENCE [LARGE SCALE GENOMIC DNA]</scope>
    <source>
        <tissue evidence="5">Whole organism</tissue>
    </source>
</reference>
<dbReference type="FunFam" id="1.20.1050.10:FF:000007">
    <property type="entry name" value="Glutathione S-transferase 1-1"/>
    <property type="match status" value="1"/>
</dbReference>
<sequence>MTIDLYYLPASSPCRSVLLTANAVGVQLNLKFLDLFKGEHLTPEFLKLNLQHTVPTLNDNGFLLSESRAIMCYLVEQYAKDDSLYPKDPKKRSLVNQKLYFDSSTLNQRSLDYYAPIMFGGAKPDPEKYSKLEEAYEFFNKYLEGQAWAAGDHLTIADFALVATVSSSEILGFDVTKYPNVSKWLAKAKKTIPKYEELNHAGCLEYKKLYDSRTKGK</sequence>
<comment type="subunit">
    <text evidence="1">Homodimer.</text>
</comment>
<dbReference type="Proteomes" id="UP000027135">
    <property type="component" value="Unassembled WGS sequence"/>
</dbReference>
<dbReference type="InterPro" id="IPR004046">
    <property type="entry name" value="GST_C"/>
</dbReference>
<dbReference type="SUPFAM" id="SSF47616">
    <property type="entry name" value="GST C-terminal domain-like"/>
    <property type="match status" value="1"/>
</dbReference>
<organism evidence="5 6">
    <name type="scientific">Zootermopsis nevadensis</name>
    <name type="common">Dampwood termite</name>
    <dbReference type="NCBI Taxonomy" id="136037"/>
    <lineage>
        <taxon>Eukaryota</taxon>
        <taxon>Metazoa</taxon>
        <taxon>Ecdysozoa</taxon>
        <taxon>Arthropoda</taxon>
        <taxon>Hexapoda</taxon>
        <taxon>Insecta</taxon>
        <taxon>Pterygota</taxon>
        <taxon>Neoptera</taxon>
        <taxon>Polyneoptera</taxon>
        <taxon>Dictyoptera</taxon>
        <taxon>Blattodea</taxon>
        <taxon>Blattoidea</taxon>
        <taxon>Termitoidae</taxon>
        <taxon>Termopsidae</taxon>
        <taxon>Zootermopsis</taxon>
    </lineage>
</organism>
<dbReference type="OMA" id="NFNPPAY"/>
<protein>
    <submittedName>
        <fullName evidence="5">Glutathione S-transferase 1-1</fullName>
    </submittedName>
</protein>
<dbReference type="PROSITE" id="PS50405">
    <property type="entry name" value="GST_CTER"/>
    <property type="match status" value="1"/>
</dbReference>
<dbReference type="PANTHER" id="PTHR43969">
    <property type="entry name" value="GLUTATHIONE S TRANSFERASE D10, ISOFORM A-RELATED"/>
    <property type="match status" value="1"/>
</dbReference>
<dbReference type="PANTHER" id="PTHR43969:SF9">
    <property type="entry name" value="GLUTATHIONE S TRANSFERASE D10, ISOFORM A-RELATED"/>
    <property type="match status" value="1"/>
</dbReference>
<accession>A0A067R2J2</accession>
<evidence type="ECO:0000256" key="2">
    <source>
        <dbReference type="RuleBase" id="RU003494"/>
    </source>
</evidence>
<dbReference type="SUPFAM" id="SSF52833">
    <property type="entry name" value="Thioredoxin-like"/>
    <property type="match status" value="1"/>
</dbReference>
<keyword evidence="6" id="KW-1185">Reference proteome</keyword>
<dbReference type="SFLD" id="SFLDS00019">
    <property type="entry name" value="Glutathione_Transferase_(cytos"/>
    <property type="match status" value="1"/>
</dbReference>
<dbReference type="EMBL" id="KK853056">
    <property type="protein sequence ID" value="KDR11943.1"/>
    <property type="molecule type" value="Genomic_DNA"/>
</dbReference>
<dbReference type="Pfam" id="PF00043">
    <property type="entry name" value="GST_C"/>
    <property type="match status" value="1"/>
</dbReference>
<evidence type="ECO:0000313" key="6">
    <source>
        <dbReference type="Proteomes" id="UP000027135"/>
    </source>
</evidence>
<dbReference type="SFLD" id="SFLDG01153">
    <property type="entry name" value="Main.4:_Theta-like"/>
    <property type="match status" value="1"/>
</dbReference>
<dbReference type="InterPro" id="IPR036249">
    <property type="entry name" value="Thioredoxin-like_sf"/>
</dbReference>
<dbReference type="InterPro" id="IPR004045">
    <property type="entry name" value="Glutathione_S-Trfase_N"/>
</dbReference>
<keyword evidence="5" id="KW-0808">Transferase</keyword>
<evidence type="ECO:0000259" key="4">
    <source>
        <dbReference type="PROSITE" id="PS50405"/>
    </source>
</evidence>
<dbReference type="InterPro" id="IPR010987">
    <property type="entry name" value="Glutathione-S-Trfase_C-like"/>
</dbReference>
<dbReference type="SFLD" id="SFLDG00358">
    <property type="entry name" value="Main_(cytGST)"/>
    <property type="match status" value="1"/>
</dbReference>
<comment type="similarity">
    <text evidence="2">Belongs to the GST superfamily.</text>
</comment>
<name>A0A067R2J2_ZOONE</name>
<dbReference type="GO" id="GO:0006749">
    <property type="term" value="P:glutathione metabolic process"/>
    <property type="evidence" value="ECO:0007669"/>
    <property type="project" value="TreeGrafter"/>
</dbReference>
<evidence type="ECO:0000256" key="1">
    <source>
        <dbReference type="ARBA" id="ARBA00011738"/>
    </source>
</evidence>
<dbReference type="CDD" id="cd03177">
    <property type="entry name" value="GST_C_Delta_Epsilon"/>
    <property type="match status" value="1"/>
</dbReference>
<feature type="domain" description="GST C-terminal" evidence="4">
    <location>
        <begin position="88"/>
        <end position="217"/>
    </location>
</feature>
<dbReference type="Gene3D" id="1.20.1050.10">
    <property type="match status" value="1"/>
</dbReference>
<dbReference type="Gene3D" id="3.40.30.10">
    <property type="entry name" value="Glutaredoxin"/>
    <property type="match status" value="1"/>
</dbReference>
<evidence type="ECO:0000313" key="5">
    <source>
        <dbReference type="EMBL" id="KDR11943.1"/>
    </source>
</evidence>
<dbReference type="PROSITE" id="PS50404">
    <property type="entry name" value="GST_NTER"/>
    <property type="match status" value="1"/>
</dbReference>
<dbReference type="FunFam" id="3.40.30.10:FF:000034">
    <property type="entry name" value="glutathione S-transferase 1"/>
    <property type="match status" value="1"/>
</dbReference>
<dbReference type="Pfam" id="PF02798">
    <property type="entry name" value="GST_N"/>
    <property type="match status" value="1"/>
</dbReference>
<proteinExistence type="inferred from homology"/>
<gene>
    <name evidence="5" type="ORF">L798_14126</name>
</gene>
<feature type="domain" description="GST N-terminal" evidence="3">
    <location>
        <begin position="1"/>
        <end position="82"/>
    </location>
</feature>
<dbReference type="STRING" id="136037.A0A067R2J2"/>